<keyword evidence="3" id="KW-1185">Reference proteome</keyword>
<sequence length="340" mass="37250">MTKHADPGERPGDWLIYRGEGTPHDGLRALPEPPPWRRFDRGRSAPGLGPGALERAVSYRPDPNVITMVNVALHLRRPLLVTGKPGTGKSTLAFNVAHELGLGPVLYWPITSRATLEHGLYRYDAIGRLHETSLRQATASGAAAQAPDIGRYIRLGPLGTALLPRERPRVLLIDELDKSDIDLPNDLLNVFEEGGFTVPELERLPEEDEVVHVLPAKGNDRVPVTRGKVQCSAFPLVVITSNGEREFPPAFLRRCVRLVIEPPDAQRLAEIVEAHFGPEARQASTDLINDFLSRREHGDLATDQLLNAVYLCTSGSRPPEGTLQEMIESILRPLGTAGSG</sequence>
<evidence type="ECO:0000313" key="3">
    <source>
        <dbReference type="Proteomes" id="UP001596972"/>
    </source>
</evidence>
<feature type="domain" description="AAA+ ATPase" evidence="1">
    <location>
        <begin position="75"/>
        <end position="264"/>
    </location>
</feature>
<dbReference type="Gene3D" id="3.40.50.300">
    <property type="entry name" value="P-loop containing nucleotide triphosphate hydrolases"/>
    <property type="match status" value="1"/>
</dbReference>
<dbReference type="Proteomes" id="UP001596972">
    <property type="component" value="Unassembled WGS sequence"/>
</dbReference>
<evidence type="ECO:0000259" key="1">
    <source>
        <dbReference type="SMART" id="SM00382"/>
    </source>
</evidence>
<dbReference type="RefSeq" id="WP_378298260.1">
    <property type="nucleotide sequence ID" value="NZ_JBHTJA010000017.1"/>
</dbReference>
<gene>
    <name evidence="2" type="ORF">ACFQ11_11955</name>
</gene>
<comment type="caution">
    <text evidence="2">The sequence shown here is derived from an EMBL/GenBank/DDBJ whole genome shotgun (WGS) entry which is preliminary data.</text>
</comment>
<dbReference type="InterPro" id="IPR011704">
    <property type="entry name" value="ATPase_dyneun-rel_AAA"/>
</dbReference>
<dbReference type="CDD" id="cd00009">
    <property type="entry name" value="AAA"/>
    <property type="match status" value="1"/>
</dbReference>
<reference evidence="3" key="1">
    <citation type="journal article" date="2019" name="Int. J. Syst. Evol. Microbiol.">
        <title>The Global Catalogue of Microorganisms (GCM) 10K type strain sequencing project: providing services to taxonomists for standard genome sequencing and annotation.</title>
        <authorList>
            <consortium name="The Broad Institute Genomics Platform"/>
            <consortium name="The Broad Institute Genome Sequencing Center for Infectious Disease"/>
            <person name="Wu L."/>
            <person name="Ma J."/>
        </authorList>
    </citation>
    <scope>NUCLEOTIDE SEQUENCE [LARGE SCALE GENOMIC DNA]</scope>
    <source>
        <strain evidence="3">JCM 31202</strain>
    </source>
</reference>
<dbReference type="InterPro" id="IPR003593">
    <property type="entry name" value="AAA+_ATPase"/>
</dbReference>
<organism evidence="2 3">
    <name type="scientific">Actinomadura sediminis</name>
    <dbReference type="NCBI Taxonomy" id="1038904"/>
    <lineage>
        <taxon>Bacteria</taxon>
        <taxon>Bacillati</taxon>
        <taxon>Actinomycetota</taxon>
        <taxon>Actinomycetes</taxon>
        <taxon>Streptosporangiales</taxon>
        <taxon>Thermomonosporaceae</taxon>
        <taxon>Actinomadura</taxon>
    </lineage>
</organism>
<dbReference type="InterPro" id="IPR027417">
    <property type="entry name" value="P-loop_NTPase"/>
</dbReference>
<dbReference type="Pfam" id="PF07728">
    <property type="entry name" value="AAA_5"/>
    <property type="match status" value="1"/>
</dbReference>
<dbReference type="SMART" id="SM00382">
    <property type="entry name" value="AAA"/>
    <property type="match status" value="1"/>
</dbReference>
<evidence type="ECO:0000313" key="2">
    <source>
        <dbReference type="EMBL" id="MFD0901109.1"/>
    </source>
</evidence>
<protein>
    <submittedName>
        <fullName evidence="2">AAA family ATPase</fullName>
    </submittedName>
</protein>
<dbReference type="EMBL" id="JBHTJA010000017">
    <property type="protein sequence ID" value="MFD0901109.1"/>
    <property type="molecule type" value="Genomic_DNA"/>
</dbReference>
<proteinExistence type="predicted"/>
<name>A0ABW3ERB8_9ACTN</name>
<dbReference type="SUPFAM" id="SSF52540">
    <property type="entry name" value="P-loop containing nucleoside triphosphate hydrolases"/>
    <property type="match status" value="1"/>
</dbReference>
<accession>A0ABW3ERB8</accession>